<organism evidence="2 3">
    <name type="scientific">Mikania micrantha</name>
    <name type="common">bitter vine</name>
    <dbReference type="NCBI Taxonomy" id="192012"/>
    <lineage>
        <taxon>Eukaryota</taxon>
        <taxon>Viridiplantae</taxon>
        <taxon>Streptophyta</taxon>
        <taxon>Embryophyta</taxon>
        <taxon>Tracheophyta</taxon>
        <taxon>Spermatophyta</taxon>
        <taxon>Magnoliopsida</taxon>
        <taxon>eudicotyledons</taxon>
        <taxon>Gunneridae</taxon>
        <taxon>Pentapetalae</taxon>
        <taxon>asterids</taxon>
        <taxon>campanulids</taxon>
        <taxon>Asterales</taxon>
        <taxon>Asteraceae</taxon>
        <taxon>Asteroideae</taxon>
        <taxon>Heliantheae alliance</taxon>
        <taxon>Eupatorieae</taxon>
        <taxon>Mikania</taxon>
    </lineage>
</organism>
<accession>A0A5N6MIX7</accession>
<reference evidence="2 3" key="1">
    <citation type="submission" date="2019-05" db="EMBL/GenBank/DDBJ databases">
        <title>Mikania micrantha, genome provides insights into the molecular mechanism of rapid growth.</title>
        <authorList>
            <person name="Liu B."/>
        </authorList>
    </citation>
    <scope>NUCLEOTIDE SEQUENCE [LARGE SCALE GENOMIC DNA]</scope>
    <source>
        <strain evidence="2">NLD-2019</strain>
        <tissue evidence="2">Leaf</tissue>
    </source>
</reference>
<feature type="region of interest" description="Disordered" evidence="1">
    <location>
        <begin position="172"/>
        <end position="198"/>
    </location>
</feature>
<dbReference type="AlphaFoldDB" id="A0A5N6MIX7"/>
<keyword evidence="3" id="KW-1185">Reference proteome</keyword>
<name>A0A5N6MIX7_9ASTR</name>
<evidence type="ECO:0000313" key="2">
    <source>
        <dbReference type="EMBL" id="KAD3640002.1"/>
    </source>
</evidence>
<sequence length="198" mass="22426">MLPPAIPIQDMANVVWSIMHCSDLQSGWPYGSQQWGLSGPNSTIQNYHAERYALLTVRGGFRGGPEEDPKEDPDEESSNCMPPTLRAPKRPQFESDEISHLTWKAKWVDDRIEQLAQELRDANGRHVELRSIVNRMETDITQLTARVQEEEHWAEIAEGRLIELEELVASVFEEEEEEEVPAQDADADSDADSTIEVA</sequence>
<evidence type="ECO:0000256" key="1">
    <source>
        <dbReference type="SAM" id="MobiDB-lite"/>
    </source>
</evidence>
<proteinExistence type="predicted"/>
<comment type="caution">
    <text evidence="2">The sequence shown here is derived from an EMBL/GenBank/DDBJ whole genome shotgun (WGS) entry which is preliminary data.</text>
</comment>
<evidence type="ECO:0000313" key="3">
    <source>
        <dbReference type="Proteomes" id="UP000326396"/>
    </source>
</evidence>
<dbReference type="Proteomes" id="UP000326396">
    <property type="component" value="Linkage Group LG5"/>
</dbReference>
<protein>
    <submittedName>
        <fullName evidence="2">Uncharacterized protein</fullName>
    </submittedName>
</protein>
<feature type="region of interest" description="Disordered" evidence="1">
    <location>
        <begin position="59"/>
        <end position="93"/>
    </location>
</feature>
<gene>
    <name evidence="2" type="ORF">E3N88_29225</name>
</gene>
<dbReference type="EMBL" id="SZYD01000015">
    <property type="protein sequence ID" value="KAD3640002.1"/>
    <property type="molecule type" value="Genomic_DNA"/>
</dbReference>
<feature type="compositionally biased region" description="Acidic residues" evidence="1">
    <location>
        <begin position="66"/>
        <end position="77"/>
    </location>
</feature>